<feature type="domain" description="Fibronectin type-III" evidence="5">
    <location>
        <begin position="757"/>
        <end position="847"/>
    </location>
</feature>
<dbReference type="Proteomes" id="UP000649573">
    <property type="component" value="Unassembled WGS sequence"/>
</dbReference>
<evidence type="ECO:0000256" key="4">
    <source>
        <dbReference type="SAM" id="MobiDB-lite"/>
    </source>
</evidence>
<name>A0ABQ2UYU7_9PSEU</name>
<dbReference type="InterPro" id="IPR050964">
    <property type="entry name" value="Striated_Muscle_Regulatory"/>
</dbReference>
<evidence type="ECO:0000313" key="7">
    <source>
        <dbReference type="Proteomes" id="UP000649573"/>
    </source>
</evidence>
<feature type="domain" description="Fibronectin type-III" evidence="5">
    <location>
        <begin position="1221"/>
        <end position="1315"/>
    </location>
</feature>
<dbReference type="PANTHER" id="PTHR13817">
    <property type="entry name" value="TITIN"/>
    <property type="match status" value="1"/>
</dbReference>
<keyword evidence="2" id="KW-0378">Hydrolase</keyword>
<dbReference type="EMBL" id="BMRE01000028">
    <property type="protein sequence ID" value="GGU56468.1"/>
    <property type="molecule type" value="Genomic_DNA"/>
</dbReference>
<evidence type="ECO:0000256" key="3">
    <source>
        <dbReference type="ARBA" id="ARBA00023326"/>
    </source>
</evidence>
<dbReference type="SMART" id="SM00060">
    <property type="entry name" value="FN3"/>
    <property type="match status" value="11"/>
</dbReference>
<keyword evidence="3" id="KW-0624">Polysaccharide degradation</keyword>
<organism evidence="6 7">
    <name type="scientific">Lentzea flava</name>
    <dbReference type="NCBI Taxonomy" id="103732"/>
    <lineage>
        <taxon>Bacteria</taxon>
        <taxon>Bacillati</taxon>
        <taxon>Actinomycetota</taxon>
        <taxon>Actinomycetes</taxon>
        <taxon>Pseudonocardiales</taxon>
        <taxon>Pseudonocardiaceae</taxon>
        <taxon>Lentzea</taxon>
    </lineage>
</organism>
<feature type="domain" description="Fibronectin type-III" evidence="5">
    <location>
        <begin position="945"/>
        <end position="1035"/>
    </location>
</feature>
<feature type="domain" description="Fibronectin type-III" evidence="5">
    <location>
        <begin position="1039"/>
        <end position="1128"/>
    </location>
</feature>
<feature type="domain" description="Fibronectin type-III" evidence="5">
    <location>
        <begin position="1316"/>
        <end position="1403"/>
    </location>
</feature>
<evidence type="ECO:0000256" key="2">
    <source>
        <dbReference type="ARBA" id="ARBA00023295"/>
    </source>
</evidence>
<reference evidence="7" key="1">
    <citation type="journal article" date="2019" name="Int. J. Syst. Evol. Microbiol.">
        <title>The Global Catalogue of Microorganisms (GCM) 10K type strain sequencing project: providing services to taxonomists for standard genome sequencing and annotation.</title>
        <authorList>
            <consortium name="The Broad Institute Genomics Platform"/>
            <consortium name="The Broad Institute Genome Sequencing Center for Infectious Disease"/>
            <person name="Wu L."/>
            <person name="Ma J."/>
        </authorList>
    </citation>
    <scope>NUCLEOTIDE SEQUENCE [LARGE SCALE GENOMIC DNA]</scope>
    <source>
        <strain evidence="7">JCM 3296</strain>
    </source>
</reference>
<evidence type="ECO:0000313" key="6">
    <source>
        <dbReference type="EMBL" id="GGU56468.1"/>
    </source>
</evidence>
<dbReference type="InterPro" id="IPR013783">
    <property type="entry name" value="Ig-like_fold"/>
</dbReference>
<feature type="domain" description="Fibronectin type-III" evidence="5">
    <location>
        <begin position="570"/>
        <end position="662"/>
    </location>
</feature>
<accession>A0ABQ2UYU7</accession>
<feature type="domain" description="Fibronectin type-III" evidence="5">
    <location>
        <begin position="848"/>
        <end position="944"/>
    </location>
</feature>
<feature type="domain" description="Fibronectin type-III" evidence="5">
    <location>
        <begin position="666"/>
        <end position="756"/>
    </location>
</feature>
<keyword evidence="3" id="KW-0119">Carbohydrate metabolism</keyword>
<feature type="region of interest" description="Disordered" evidence="4">
    <location>
        <begin position="374"/>
        <end position="396"/>
    </location>
</feature>
<dbReference type="Gene3D" id="2.60.40.10">
    <property type="entry name" value="Immunoglobulins"/>
    <property type="match status" value="11"/>
</dbReference>
<feature type="domain" description="Fibronectin type-III" evidence="5">
    <location>
        <begin position="379"/>
        <end position="474"/>
    </location>
</feature>
<keyword evidence="7" id="KW-1185">Reference proteome</keyword>
<comment type="caution">
    <text evidence="6">The sequence shown here is derived from an EMBL/GenBank/DDBJ whole genome shotgun (WGS) entry which is preliminary data.</text>
</comment>
<evidence type="ECO:0000256" key="1">
    <source>
        <dbReference type="ARBA" id="ARBA00022737"/>
    </source>
</evidence>
<dbReference type="SUPFAM" id="SSF49265">
    <property type="entry name" value="Fibronectin type III"/>
    <property type="match status" value="7"/>
</dbReference>
<protein>
    <recommendedName>
        <fullName evidence="5">Fibronectin type-III domain-containing protein</fullName>
    </recommendedName>
</protein>
<dbReference type="PANTHER" id="PTHR13817:SF73">
    <property type="entry name" value="FIBRONECTIN TYPE-III DOMAIN-CONTAINING PROTEIN"/>
    <property type="match status" value="1"/>
</dbReference>
<dbReference type="InterPro" id="IPR036116">
    <property type="entry name" value="FN3_sf"/>
</dbReference>
<evidence type="ECO:0000259" key="5">
    <source>
        <dbReference type="PROSITE" id="PS50853"/>
    </source>
</evidence>
<keyword evidence="1" id="KW-0677">Repeat</keyword>
<feature type="domain" description="Fibronectin type-III" evidence="5">
    <location>
        <begin position="1129"/>
        <end position="1220"/>
    </location>
</feature>
<dbReference type="Pfam" id="PF00041">
    <property type="entry name" value="fn3"/>
    <property type="match status" value="4"/>
</dbReference>
<feature type="compositionally biased region" description="Low complexity" evidence="4">
    <location>
        <begin position="378"/>
        <end position="390"/>
    </location>
</feature>
<keyword evidence="2" id="KW-0326">Glycosidase</keyword>
<gene>
    <name evidence="6" type="ORF">GCM10010178_56140</name>
</gene>
<dbReference type="CDD" id="cd00063">
    <property type="entry name" value="FN3"/>
    <property type="match status" value="9"/>
</dbReference>
<sequence length="1658" mass="177596">MRQAISYVQSLDFVAATYWGYAMRRRFLLSLLLLLGVLVVPPGHAAPPAADLNALFNTYGDQGGHWTGADSTVSVPLPDGRVAWLFSDTFLGTVNPDHSRPKNAPFIHNSIVVQQGNQLVQTLHGGTSANPTSLVNATNPDEFYWIGSAKVQDGVLKALYGRYSKAGEGPLGFARVGTALVTFSLPSLAVTSVTDLTLDKRVGWGSAIVSDGGFDYVYGTEDVEGYKFAHVARTTNLGGAWEFWNGSAWVAQESQSARLLSGAGTAFSVVRSGSQFVLATHDGNTPFGPWFVAYTAPSPAGPFSGPAYLHKAPEPETSTGWQFPYDAQLHQEQASPGTLLLSYNNNSLNNEDNYSDARIYRPRFVDVPWPPATPDPSTVPAAPTGAAVTTDSEGGGKVTWNAQSGLSYWVYQRDVTAGQTHFARSPKQDTAGEHGLAGLRDGHTYEFKVSAFNANGEGAFSPTVSVTAHVTPPPAPTNLRATPGADADVALQWDAVTGNAQYQIFRRDVTANEADFTEVWFPSPSTTSYTVTDLVPGHTYEFKVQARNGGGQSGPSNVVQAVVKVAPPPVPTGLTAAAQNDGSVKLQWTSAGEGLWYWVYQRDVTAGETDFKRLAYPVADGTAAQPGMLQNGHVYEFAVTSINRFNVESGRSAVVSVTARWDKPAAPTGLTAVAQGDGSVKLQWNSAGDGLWYWVYQRDVTAGETFVQLPYPITDGTSFQPGLLLKDHVYEFKVSAINAGGEGPASAVVQATARYDAPAAPVGLTATPGDGTVALNWSAVPGAWYWIYQRDVTAGESNFTRLEYPITSGTSFTAGLLANGHTYEFKVSAITNGGEGAASAVVSAKPMPPLPAKVTGLTATAKPSGEIELGWTALPNVYYWIYQRDVTAGQAFTKLPYPASEAKFTAGGLTHGHVYEFKIAATNLAGDGPASDVRSATANYALPAAPANLRGGAAGDGSVDLEWDSAGPNLYYWVYRRDVTAGESAFTRAAYPTDKTTLSWEGLRDGHLYEFQVRAENAGGLGPVSNTVGITSRGGLPAPPTNLTASPGNGRVVLNWTASPTGSVYYWVYYRDASIGEGFRKLDVPFGSPTATLEPLTNGHTYEFKVSATNSSGDSKTTPVVSARPLPPVPAAASLTAIAGNGEVGLGWNAVEHATYFWVEYRDTTAGQVAWQRLPLPVQAWAHTVRPLANGHRYEFRVISGNVAGESGVSNVVAATPVPPPPAAPSNLRAVAGDKKVTLTWNASPSGPVYYWVYFRPQGHSQWYYFQYPASGTSFTATGLLNGFTYEFRVTAANLGGQSPPSNVVSAKPFQPLPSAPGGLSASAGDGQALLSWNPSSGADHYWVYFQPQGQTSWFYFPNPVRGTSFTATGLLNGFNYSFYVRGANEAGQGAPSNTVTVKPLPPLPVAPAWINAAPERDTAKVNVWWATSPTPGVLYSLEVRNASENGPWYPLSTTSRTSDYLHRRPVGTLWEFRVSMSNMAGTVYSKTVRAASNVWMPDFQYNWQNITNGSNAAAYLVVQKLGLECATSNRQRVCFGFSPAVTGQPITIGDYFFFPGSKERLNTLTRCEADEKLSLRGSYGVGVAENNSQQLLRHEAVHTWQTTFFSSYAGFASAYAIAAGYSWKFAGNPWQLNKFETDANLWWGGYLGPYGGTRDCY</sequence>
<feature type="domain" description="Fibronectin type-III" evidence="5">
    <location>
        <begin position="475"/>
        <end position="568"/>
    </location>
</feature>
<dbReference type="InterPro" id="IPR003961">
    <property type="entry name" value="FN3_dom"/>
</dbReference>
<dbReference type="PROSITE" id="PS50853">
    <property type="entry name" value="FN3"/>
    <property type="match status" value="11"/>
</dbReference>
<proteinExistence type="predicted"/>